<name>A0ABN4FSI1_9BURK</name>
<protein>
    <submittedName>
        <fullName evidence="2">Uncharacterized protein</fullName>
    </submittedName>
</protein>
<evidence type="ECO:0000313" key="3">
    <source>
        <dbReference type="Proteomes" id="UP000035085"/>
    </source>
</evidence>
<dbReference type="Proteomes" id="UP000035085">
    <property type="component" value="Chromosome"/>
</dbReference>
<organism evidence="2 3">
    <name type="scientific">Pandoraea vervacti</name>
    <dbReference type="NCBI Taxonomy" id="656178"/>
    <lineage>
        <taxon>Bacteria</taxon>
        <taxon>Pseudomonadati</taxon>
        <taxon>Pseudomonadota</taxon>
        <taxon>Betaproteobacteria</taxon>
        <taxon>Burkholderiales</taxon>
        <taxon>Burkholderiaceae</taxon>
        <taxon>Pandoraea</taxon>
    </lineage>
</organism>
<keyword evidence="3" id="KW-1185">Reference proteome</keyword>
<feature type="compositionally biased region" description="Basic and acidic residues" evidence="1">
    <location>
        <begin position="7"/>
        <end position="26"/>
    </location>
</feature>
<evidence type="ECO:0000313" key="2">
    <source>
        <dbReference type="EMBL" id="AJP58680.1"/>
    </source>
</evidence>
<reference evidence="3" key="1">
    <citation type="submission" date="2015-02" db="EMBL/GenBank/DDBJ databases">
        <title>Complete Genome Sequencing of Pandoraea vervacti NS15 sp. nov.</title>
        <authorList>
            <person name="Chan K.-G."/>
        </authorList>
    </citation>
    <scope>NUCLEOTIDE SEQUENCE [LARGE SCALE GENOMIC DNA]</scope>
    <source>
        <strain evidence="3">NS15</strain>
    </source>
</reference>
<gene>
    <name evidence="2" type="ORF">UC34_20590</name>
</gene>
<dbReference type="EMBL" id="CP010897">
    <property type="protein sequence ID" value="AJP58680.1"/>
    <property type="molecule type" value="Genomic_DNA"/>
</dbReference>
<proteinExistence type="predicted"/>
<evidence type="ECO:0000256" key="1">
    <source>
        <dbReference type="SAM" id="MobiDB-lite"/>
    </source>
</evidence>
<accession>A0ABN4FSI1</accession>
<sequence length="124" mass="13184">MVRGLGRVHDRRGMAPDRVHDRRGMAPDRVLGPRAMVRVRVLVRRDRGAVRGRVRRVAEVEAAMEATMGVDLGEAMATVADRRGAVRGKTDSGRGPGVGLGCLRAGVAGALTERLSGGAQSGYR</sequence>
<feature type="region of interest" description="Disordered" evidence="1">
    <location>
        <begin position="1"/>
        <end position="27"/>
    </location>
</feature>